<dbReference type="EMBL" id="CAXIEN010000095">
    <property type="protein sequence ID" value="CAL1276612.1"/>
    <property type="molecule type" value="Genomic_DNA"/>
</dbReference>
<evidence type="ECO:0000313" key="2">
    <source>
        <dbReference type="EMBL" id="CAL1276612.1"/>
    </source>
</evidence>
<sequence length="171" mass="18596">MVVNPFRDRSSLLLTQRVLCRVCYLPISAVSIRQRESGTNAKLSEITPNKPIKEFQANNRNSVLFSLMEPNIEDSLHNPIPTVRFQPSAGPSQPIQSVSYQVTQQNGTPLLLTVPTPNSSSISGVGHTDMSSVSDDPSSSRGRGSSTDDTCGDDSPPAITLRIQTDSRKKK</sequence>
<feature type="compositionally biased region" description="Low complexity" evidence="1">
    <location>
        <begin position="131"/>
        <end position="155"/>
    </location>
</feature>
<dbReference type="AlphaFoldDB" id="A0AAV1ZXP9"/>
<protein>
    <submittedName>
        <fullName evidence="2">Uncharacterized protein</fullName>
    </submittedName>
</protein>
<evidence type="ECO:0000313" key="3">
    <source>
        <dbReference type="Proteomes" id="UP001497382"/>
    </source>
</evidence>
<accession>A0AAV1ZXP9</accession>
<reference evidence="2 3" key="1">
    <citation type="submission" date="2024-04" db="EMBL/GenBank/DDBJ databases">
        <authorList>
            <person name="Rising A."/>
            <person name="Reimegard J."/>
            <person name="Sonavane S."/>
            <person name="Akerstrom W."/>
            <person name="Nylinder S."/>
            <person name="Hedman E."/>
            <person name="Kallberg Y."/>
        </authorList>
    </citation>
    <scope>NUCLEOTIDE SEQUENCE [LARGE SCALE GENOMIC DNA]</scope>
</reference>
<organism evidence="2 3">
    <name type="scientific">Larinioides sclopetarius</name>
    <dbReference type="NCBI Taxonomy" id="280406"/>
    <lineage>
        <taxon>Eukaryota</taxon>
        <taxon>Metazoa</taxon>
        <taxon>Ecdysozoa</taxon>
        <taxon>Arthropoda</taxon>
        <taxon>Chelicerata</taxon>
        <taxon>Arachnida</taxon>
        <taxon>Araneae</taxon>
        <taxon>Araneomorphae</taxon>
        <taxon>Entelegynae</taxon>
        <taxon>Araneoidea</taxon>
        <taxon>Araneidae</taxon>
        <taxon>Larinioides</taxon>
    </lineage>
</organism>
<comment type="caution">
    <text evidence="2">The sequence shown here is derived from an EMBL/GenBank/DDBJ whole genome shotgun (WGS) entry which is preliminary data.</text>
</comment>
<name>A0AAV1ZXP9_9ARAC</name>
<gene>
    <name evidence="2" type="ORF">LARSCL_LOCUS8762</name>
</gene>
<evidence type="ECO:0000256" key="1">
    <source>
        <dbReference type="SAM" id="MobiDB-lite"/>
    </source>
</evidence>
<dbReference type="Proteomes" id="UP001497382">
    <property type="component" value="Unassembled WGS sequence"/>
</dbReference>
<proteinExistence type="predicted"/>
<keyword evidence="3" id="KW-1185">Reference proteome</keyword>
<feature type="region of interest" description="Disordered" evidence="1">
    <location>
        <begin position="109"/>
        <end position="171"/>
    </location>
</feature>